<dbReference type="PANTHER" id="PTHR36984">
    <property type="entry name" value="CRISPR-ASSOCIATED ENDORIBONUCLEASE CAS6 1"/>
    <property type="match status" value="1"/>
</dbReference>
<dbReference type="RefSeq" id="WP_169698965.1">
    <property type="nucleotide sequence ID" value="NZ_LS974202.1"/>
</dbReference>
<dbReference type="Pfam" id="PF21350">
    <property type="entry name" value="Cas6_I-A"/>
    <property type="match status" value="1"/>
</dbReference>
<name>A0A7Z7PRD2_9BACT</name>
<evidence type="ECO:0000256" key="4">
    <source>
        <dbReference type="PIRNR" id="PIRNR005054"/>
    </source>
</evidence>
<reference evidence="6 7" key="1">
    <citation type="submission" date="2017-01" db="EMBL/GenBank/DDBJ databases">
        <authorList>
            <person name="Erauso G."/>
        </authorList>
    </citation>
    <scope>NUCLEOTIDE SEQUENCE [LARGE SCALE GENOMIC DNA]</scope>
    <source>
        <strain evidence="6">MESINF1</strain>
    </source>
</reference>
<gene>
    <name evidence="6" type="ORF">MESINF_1266</name>
</gene>
<comment type="similarity">
    <text evidence="1 4">Belongs to the CRISPR-associated protein Cas6/Cse3/CasE family.</text>
</comment>
<organism evidence="6 7">
    <name type="scientific">Mesotoga infera</name>
    <dbReference type="NCBI Taxonomy" id="1236046"/>
    <lineage>
        <taxon>Bacteria</taxon>
        <taxon>Thermotogati</taxon>
        <taxon>Thermotogota</taxon>
        <taxon>Thermotogae</taxon>
        <taxon>Kosmotogales</taxon>
        <taxon>Kosmotogaceae</taxon>
        <taxon>Mesotoga</taxon>
    </lineage>
</organism>
<dbReference type="EMBL" id="LS974202">
    <property type="protein sequence ID" value="SSC12710.1"/>
    <property type="molecule type" value="Genomic_DNA"/>
</dbReference>
<dbReference type="KEGG" id="minf:MESINF_1266"/>
<dbReference type="AlphaFoldDB" id="A0A7Z7PRD2"/>
<dbReference type="GO" id="GO:0051607">
    <property type="term" value="P:defense response to virus"/>
    <property type="evidence" value="ECO:0007669"/>
    <property type="project" value="UniProtKB-KW"/>
</dbReference>
<evidence type="ECO:0000259" key="5">
    <source>
        <dbReference type="Pfam" id="PF01881"/>
    </source>
</evidence>
<feature type="domain" description="CRISPR associated protein Cas6 C-terminal" evidence="5">
    <location>
        <begin position="124"/>
        <end position="240"/>
    </location>
</feature>
<dbReference type="InterPro" id="IPR045747">
    <property type="entry name" value="CRISPR-assoc_prot_Cas6_N_sf"/>
</dbReference>
<dbReference type="CDD" id="cd21140">
    <property type="entry name" value="Cas6_I-like"/>
    <property type="match status" value="1"/>
</dbReference>
<evidence type="ECO:0000256" key="3">
    <source>
        <dbReference type="ARBA" id="ARBA00023118"/>
    </source>
</evidence>
<dbReference type="GO" id="GO:0016788">
    <property type="term" value="F:hydrolase activity, acting on ester bonds"/>
    <property type="evidence" value="ECO:0007669"/>
    <property type="project" value="InterPro"/>
</dbReference>
<dbReference type="PIRSF" id="PIRSF005054">
    <property type="entry name" value="PF1131"/>
    <property type="match status" value="1"/>
</dbReference>
<keyword evidence="7" id="KW-1185">Reference proteome</keyword>
<dbReference type="Gene3D" id="3.30.70.1900">
    <property type="match status" value="1"/>
</dbReference>
<accession>A0A7Z7PRD2</accession>
<dbReference type="Pfam" id="PF01881">
    <property type="entry name" value="Cas_Cas6_C"/>
    <property type="match status" value="1"/>
</dbReference>
<dbReference type="PANTHER" id="PTHR36984:SF1">
    <property type="entry name" value="CRISPR-ASSOCIATED ENDORIBONUCLEASE CAS6 1"/>
    <property type="match status" value="1"/>
</dbReference>
<proteinExistence type="inferred from homology"/>
<evidence type="ECO:0000256" key="2">
    <source>
        <dbReference type="ARBA" id="ARBA00022884"/>
    </source>
</evidence>
<evidence type="ECO:0000256" key="1">
    <source>
        <dbReference type="ARBA" id="ARBA00005937"/>
    </source>
</evidence>
<dbReference type="InterPro" id="IPR049435">
    <property type="entry name" value="Cas_Cas6_C"/>
</dbReference>
<keyword evidence="2" id="KW-0694">RNA-binding</keyword>
<evidence type="ECO:0000313" key="7">
    <source>
        <dbReference type="Proteomes" id="UP000250796"/>
    </source>
</evidence>
<keyword evidence="3" id="KW-0051">Antiviral defense</keyword>
<sequence length="244" mass="27388">MRLRAVFDNEKGISLPLSYSYLLQSAIYDALSNLIPDSHDFGLNVNGRILRPFTFSRLAGQSRQIKEGFISFTPPINLHFSSPLEDFAQAFANGLLKNGGMELKGEKLELKSIEVEPEPPNIGSIDARTISPITIYSTLTTPDGKKKTYFYNPTEKDFTVQLKENLNRKAIALGSPVRAGESFSFKLASRPIQRIVKYKDFVQIAWDFSFKLNTDPELIAIAFDWGLGSKNAQGFGMIEIVERR</sequence>
<comment type="function">
    <text evidence="4">CRISPR (clustered regularly interspaced short palindromic repeat), is an adaptive immune system that provides protection against mobile genetic elements (viruses, transposable elements and conjugative plasmids). CRISPR clusters contain sequences complementary to antecedent mobile elements and target invading nucleic acids. CRISPR clusters are transcribed and processed into CRISPR RNA (crRNA).</text>
</comment>
<dbReference type="Proteomes" id="UP000250796">
    <property type="component" value="Chromosome MESINF"/>
</dbReference>
<dbReference type="Gene3D" id="3.30.70.1890">
    <property type="match status" value="1"/>
</dbReference>
<dbReference type="NCBIfam" id="TIGR01877">
    <property type="entry name" value="cas_cas6"/>
    <property type="match status" value="1"/>
</dbReference>
<dbReference type="GO" id="GO:0003723">
    <property type="term" value="F:RNA binding"/>
    <property type="evidence" value="ECO:0007669"/>
    <property type="project" value="UniProtKB-KW"/>
</dbReference>
<protein>
    <recommendedName>
        <fullName evidence="4">CRISPR-associated endoribonuclease</fullName>
    </recommendedName>
</protein>
<dbReference type="InterPro" id="IPR010156">
    <property type="entry name" value="CRISPR-assoc_prot_Cas6"/>
</dbReference>
<evidence type="ECO:0000313" key="6">
    <source>
        <dbReference type="EMBL" id="SSC12710.1"/>
    </source>
</evidence>